<organism evidence="1 2">
    <name type="scientific">Schizophyllum amplum</name>
    <dbReference type="NCBI Taxonomy" id="97359"/>
    <lineage>
        <taxon>Eukaryota</taxon>
        <taxon>Fungi</taxon>
        <taxon>Dikarya</taxon>
        <taxon>Basidiomycota</taxon>
        <taxon>Agaricomycotina</taxon>
        <taxon>Agaricomycetes</taxon>
        <taxon>Agaricomycetidae</taxon>
        <taxon>Agaricales</taxon>
        <taxon>Schizophyllaceae</taxon>
        <taxon>Schizophyllum</taxon>
    </lineage>
</organism>
<evidence type="ECO:0000313" key="2">
    <source>
        <dbReference type="Proteomes" id="UP000320762"/>
    </source>
</evidence>
<dbReference type="AlphaFoldDB" id="A0A550CGI5"/>
<keyword evidence="2" id="KW-1185">Reference proteome</keyword>
<accession>A0A550CGI5</accession>
<comment type="caution">
    <text evidence="1">The sequence shown here is derived from an EMBL/GenBank/DDBJ whole genome shotgun (WGS) entry which is preliminary data.</text>
</comment>
<reference evidence="1 2" key="1">
    <citation type="journal article" date="2019" name="New Phytol.">
        <title>Comparative genomics reveals unique wood-decay strategies and fruiting body development in the Schizophyllaceae.</title>
        <authorList>
            <person name="Almasi E."/>
            <person name="Sahu N."/>
            <person name="Krizsan K."/>
            <person name="Balint B."/>
            <person name="Kovacs G.M."/>
            <person name="Kiss B."/>
            <person name="Cseklye J."/>
            <person name="Drula E."/>
            <person name="Henrissat B."/>
            <person name="Nagy I."/>
            <person name="Chovatia M."/>
            <person name="Adam C."/>
            <person name="LaButti K."/>
            <person name="Lipzen A."/>
            <person name="Riley R."/>
            <person name="Grigoriev I.V."/>
            <person name="Nagy L.G."/>
        </authorList>
    </citation>
    <scope>NUCLEOTIDE SEQUENCE [LARGE SCALE GENOMIC DNA]</scope>
    <source>
        <strain evidence="1 2">NL-1724</strain>
    </source>
</reference>
<proteinExistence type="predicted"/>
<name>A0A550CGI5_9AGAR</name>
<protein>
    <submittedName>
        <fullName evidence="1">Uncharacterized protein</fullName>
    </submittedName>
</protein>
<evidence type="ECO:0000313" key="1">
    <source>
        <dbReference type="EMBL" id="TRM63915.1"/>
    </source>
</evidence>
<dbReference type="OrthoDB" id="2887913at2759"/>
<dbReference type="EMBL" id="VDMD01000008">
    <property type="protein sequence ID" value="TRM63915.1"/>
    <property type="molecule type" value="Genomic_DNA"/>
</dbReference>
<gene>
    <name evidence="1" type="ORF">BD626DRAFT_568527</name>
</gene>
<dbReference type="Proteomes" id="UP000320762">
    <property type="component" value="Unassembled WGS sequence"/>
</dbReference>
<sequence>MRASIVSLLSLILLSHLFVRIAHRLLLDALILVVFPSTGPSVTHLDASTLPRRRSFTLHRILAKMCNATELWLTYQLASRTHLPPTTQLIDLALTAHKMHDLEDVLEHVFREGYIEPKYRSNTYWERADGTPVKASQSIEEVINAGVGMCAETALKLVVDDAPTALWFRYHYLHPAGAKSVTQRVRLSDVPHLRRLAHVTNFVFAEGFLPASLRPFVHWQGICGRRIEEHAAVEDLLKWGEGLSEEKAMQLVVDNRAAACCVPESPKHHTAPAIKPAHCHCAHGHC</sequence>